<evidence type="ECO:0000256" key="6">
    <source>
        <dbReference type="SAM" id="Phobius"/>
    </source>
</evidence>
<keyword evidence="4 6" id="KW-1133">Transmembrane helix</keyword>
<keyword evidence="3 6" id="KW-0812">Transmembrane</keyword>
<evidence type="ECO:0000313" key="7">
    <source>
        <dbReference type="EMBL" id="KAA9135935.1"/>
    </source>
</evidence>
<dbReference type="RefSeq" id="WP_150891788.1">
    <property type="nucleotide sequence ID" value="NZ_VYUY01000003.1"/>
</dbReference>
<dbReference type="AlphaFoldDB" id="A0A5N0TLA8"/>
<keyword evidence="2" id="KW-1003">Cell membrane</keyword>
<dbReference type="GO" id="GO:0005886">
    <property type="term" value="C:plasma membrane"/>
    <property type="evidence" value="ECO:0007669"/>
    <property type="project" value="UniProtKB-SubCell"/>
</dbReference>
<dbReference type="PIRSF" id="PIRSF035875">
    <property type="entry name" value="RNase_BN"/>
    <property type="match status" value="1"/>
</dbReference>
<protein>
    <submittedName>
        <fullName evidence="7">YihY/virulence factor BrkB family protein</fullName>
    </submittedName>
</protein>
<comment type="caution">
    <text evidence="7">The sequence shown here is derived from an EMBL/GenBank/DDBJ whole genome shotgun (WGS) entry which is preliminary data.</text>
</comment>
<evidence type="ECO:0000313" key="8">
    <source>
        <dbReference type="Proteomes" id="UP000326838"/>
    </source>
</evidence>
<proteinExistence type="predicted"/>
<reference evidence="8" key="1">
    <citation type="submission" date="2019-09" db="EMBL/GenBank/DDBJ databases">
        <title>Mumia zhuanghuii sp. nov. isolated from the intestinal contents of plateau pika (Ochotona curzoniae) in the Qinghai-Tibet plateau of China.</title>
        <authorList>
            <person name="Tian Z."/>
        </authorList>
    </citation>
    <scope>NUCLEOTIDE SEQUENCE [LARGE SCALE GENOMIC DNA]</scope>
    <source>
        <strain evidence="8">L-033</strain>
    </source>
</reference>
<evidence type="ECO:0000256" key="1">
    <source>
        <dbReference type="ARBA" id="ARBA00004651"/>
    </source>
</evidence>
<feature type="transmembrane region" description="Helical" evidence="6">
    <location>
        <begin position="47"/>
        <end position="70"/>
    </location>
</feature>
<organism evidence="7 8">
    <name type="scientific">Microbacterium caowuchunii</name>
    <dbReference type="NCBI Taxonomy" id="2614638"/>
    <lineage>
        <taxon>Bacteria</taxon>
        <taxon>Bacillati</taxon>
        <taxon>Actinomycetota</taxon>
        <taxon>Actinomycetes</taxon>
        <taxon>Micrococcales</taxon>
        <taxon>Microbacteriaceae</taxon>
        <taxon>Microbacterium</taxon>
    </lineage>
</organism>
<keyword evidence="5 6" id="KW-0472">Membrane</keyword>
<comment type="subcellular location">
    <subcellularLocation>
        <location evidence="1">Cell membrane</location>
        <topology evidence="1">Multi-pass membrane protein</topology>
    </subcellularLocation>
</comment>
<feature type="transmembrane region" description="Helical" evidence="6">
    <location>
        <begin position="200"/>
        <end position="220"/>
    </location>
</feature>
<evidence type="ECO:0000256" key="4">
    <source>
        <dbReference type="ARBA" id="ARBA00022989"/>
    </source>
</evidence>
<dbReference type="Proteomes" id="UP000326838">
    <property type="component" value="Unassembled WGS sequence"/>
</dbReference>
<evidence type="ECO:0000256" key="3">
    <source>
        <dbReference type="ARBA" id="ARBA00022692"/>
    </source>
</evidence>
<feature type="transmembrane region" description="Helical" evidence="6">
    <location>
        <begin position="267"/>
        <end position="295"/>
    </location>
</feature>
<sequence length="348" mass="36506">MPEPAATTAPPPRGIVPRLIAWALERTLVRAFLLYAEHRGPQLADSVTYRTLFSVFAGVLLGFSVGALWLSGNPQAWDAIIAAVDAAIPGLVGEDGLVDPSAVEAPASLTVAGVISLVGLVGAAIGAIGSLRLALRTLADRLADDVLFIWVILRNLALAIAIGALLALSATMSFLGTASISTVTDWLGIEQRSPIVEGATWAVSVLVIFALDTAVIMLLFRSLAGLRPPAKALWTGALLGGVGLTVLQQLSGLFVGGASANPLLASFASLIALLLWFNLSAQVILIASAVIITITREHEDRVRARFGARTFAQRRLRRAEDTVSSAVAELEQARALEEKERLGAAEGK</sequence>
<feature type="transmembrane region" description="Helical" evidence="6">
    <location>
        <begin position="232"/>
        <end position="255"/>
    </location>
</feature>
<accession>A0A5N0TLA8</accession>
<dbReference type="EMBL" id="VYUY01000003">
    <property type="protein sequence ID" value="KAA9135935.1"/>
    <property type="molecule type" value="Genomic_DNA"/>
</dbReference>
<evidence type="ECO:0000256" key="5">
    <source>
        <dbReference type="ARBA" id="ARBA00023136"/>
    </source>
</evidence>
<feature type="transmembrane region" description="Helical" evidence="6">
    <location>
        <begin position="109"/>
        <end position="135"/>
    </location>
</feature>
<keyword evidence="8" id="KW-1185">Reference proteome</keyword>
<gene>
    <name evidence="7" type="ORF">F6B40_01800</name>
</gene>
<feature type="transmembrane region" description="Helical" evidence="6">
    <location>
        <begin position="147"/>
        <end position="180"/>
    </location>
</feature>
<dbReference type="InterPro" id="IPR017039">
    <property type="entry name" value="Virul_fac_BrkB"/>
</dbReference>
<name>A0A5N0TLA8_9MICO</name>
<dbReference type="PANTHER" id="PTHR30213">
    <property type="entry name" value="INNER MEMBRANE PROTEIN YHJD"/>
    <property type="match status" value="1"/>
</dbReference>
<dbReference type="PANTHER" id="PTHR30213:SF1">
    <property type="entry name" value="INNER MEMBRANE PROTEIN YHJD"/>
    <property type="match status" value="1"/>
</dbReference>
<evidence type="ECO:0000256" key="2">
    <source>
        <dbReference type="ARBA" id="ARBA00022475"/>
    </source>
</evidence>
<dbReference type="Pfam" id="PF03631">
    <property type="entry name" value="Virul_fac_BrkB"/>
    <property type="match status" value="1"/>
</dbReference>